<dbReference type="PANTHER" id="PTHR47926">
    <property type="entry name" value="PENTATRICOPEPTIDE REPEAT-CONTAINING PROTEIN"/>
    <property type="match status" value="1"/>
</dbReference>
<dbReference type="PANTHER" id="PTHR47926:SF468">
    <property type="entry name" value="PENTATRICOPEPTIDE REPEAT-CONTAINING PROTEIN"/>
    <property type="match status" value="1"/>
</dbReference>
<gene>
    <name evidence="4" type="primary">LOC104714558</name>
</gene>
<proteinExistence type="predicted"/>
<dbReference type="Proteomes" id="UP000694864">
    <property type="component" value="Chromosome 9"/>
</dbReference>
<dbReference type="NCBIfam" id="TIGR00756">
    <property type="entry name" value="PPR"/>
    <property type="match status" value="8"/>
</dbReference>
<evidence type="ECO:0000256" key="2">
    <source>
        <dbReference type="PROSITE-ProRule" id="PRU00708"/>
    </source>
</evidence>
<dbReference type="InterPro" id="IPR011990">
    <property type="entry name" value="TPR-like_helical_dom_sf"/>
</dbReference>
<feature type="repeat" description="PPR" evidence="2">
    <location>
        <begin position="435"/>
        <end position="465"/>
    </location>
</feature>
<feature type="repeat" description="PPR" evidence="2">
    <location>
        <begin position="231"/>
        <end position="261"/>
    </location>
</feature>
<evidence type="ECO:0000313" key="3">
    <source>
        <dbReference type="Proteomes" id="UP000694864"/>
    </source>
</evidence>
<dbReference type="Pfam" id="PF13041">
    <property type="entry name" value="PPR_2"/>
    <property type="match status" value="4"/>
</dbReference>
<dbReference type="InterPro" id="IPR002885">
    <property type="entry name" value="PPR_rpt"/>
</dbReference>
<dbReference type="Pfam" id="PF20431">
    <property type="entry name" value="E_motif"/>
    <property type="match status" value="1"/>
</dbReference>
<keyword evidence="3" id="KW-1185">Reference proteome</keyword>
<dbReference type="InterPro" id="IPR046848">
    <property type="entry name" value="E_motif"/>
</dbReference>
<sequence>MIRSRSALLILRKVYQPSCDICANSFSSTSVSSSLGFRATNKELNQMIRSGYIAEAREIFEKLKARNTVTWNTMISGYVKRREMNKARKLFDEMPKRDVVTWNAMISGYVSCGGIRFLEEARKLFDEMPSRDSFSWNTMISGYAKNRKVSEAFLLFERMPERNGVSWSAMITGFCHNGEVNRAVELFRRMPEKDSSSLCALVAGLIKNERLEEAAWVLGQYGSIDSGKEDLVYAYNTLIVGYGQRGQVEAARRLFDQIPDDHGGEFRDRFRRNVVSWNSMIKAYLKVGDVVSARLLFDQMKGRDTISWNTMIDGYVHVSRMEEAFDLFSEMSNPDTHSWNMMVSGYASVGNVELARHYFEKTPVKTTVSWNTIIAAYEKNKDYKEAVDVFIRMNIEGEKPDPHTLTSLLSVSTGLVNLRLGMQMHQIVLKTVIPDVPVHNALITMYSRCGELMESRRIFDDMKLKREVITWNAMIGGYAFHGNALEALNLFWLMKSNRIHPSHITFVSVLNACAHAGLVDEAKAQFVSMMSEYNIEPQMEHYSSLVNVISGQGQFEEAMDVIKSMPFEPDKTVWGALLDACRIYNNVGLAHVAAEAMSRLEPESSTPYVLLYNMYADMGLWDEASQVRMKMESKRIKKETGSSWV</sequence>
<feature type="repeat" description="PPR" evidence="2">
    <location>
        <begin position="273"/>
        <end position="303"/>
    </location>
</feature>
<evidence type="ECO:0000313" key="4">
    <source>
        <dbReference type="RefSeq" id="XP_010430263.1"/>
    </source>
</evidence>
<keyword evidence="1" id="KW-0677">Repeat</keyword>
<protein>
    <submittedName>
        <fullName evidence="4">Pentatricopeptide repeat-containing protein At1g62260, mitochondrial</fullName>
    </submittedName>
</protein>
<dbReference type="InterPro" id="IPR046960">
    <property type="entry name" value="PPR_At4g14850-like_plant"/>
</dbReference>
<dbReference type="PROSITE" id="PS51375">
    <property type="entry name" value="PPR"/>
    <property type="match status" value="9"/>
</dbReference>
<feature type="repeat" description="PPR" evidence="2">
    <location>
        <begin position="132"/>
        <end position="166"/>
    </location>
</feature>
<feature type="repeat" description="PPR" evidence="2">
    <location>
        <begin position="304"/>
        <end position="338"/>
    </location>
</feature>
<dbReference type="Gene3D" id="1.25.40.10">
    <property type="entry name" value="Tetratricopeptide repeat domain"/>
    <property type="match status" value="7"/>
</dbReference>
<reference evidence="3" key="1">
    <citation type="journal article" date="2014" name="Nat. Commun.">
        <title>The emerging biofuel crop Camelina sativa retains a highly undifferentiated hexaploid genome structure.</title>
        <authorList>
            <person name="Kagale S."/>
            <person name="Koh C."/>
            <person name="Nixon J."/>
            <person name="Bollina V."/>
            <person name="Clarke W.E."/>
            <person name="Tuteja R."/>
            <person name="Spillane C."/>
            <person name="Robinson S.J."/>
            <person name="Links M.G."/>
            <person name="Clarke C."/>
            <person name="Higgins E.E."/>
            <person name="Huebert T."/>
            <person name="Sharpe A.G."/>
            <person name="Parkin I.A."/>
        </authorList>
    </citation>
    <scope>NUCLEOTIDE SEQUENCE [LARGE SCALE GENOMIC DNA]</scope>
    <source>
        <strain evidence="3">cv. DH55</strain>
    </source>
</reference>
<feature type="repeat" description="PPR" evidence="2">
    <location>
        <begin position="366"/>
        <end position="400"/>
    </location>
</feature>
<dbReference type="RefSeq" id="XP_010430263.1">
    <property type="nucleotide sequence ID" value="XM_010431961.2"/>
</dbReference>
<organism evidence="3 4">
    <name type="scientific">Camelina sativa</name>
    <name type="common">False flax</name>
    <name type="synonym">Myagrum sativum</name>
    <dbReference type="NCBI Taxonomy" id="90675"/>
    <lineage>
        <taxon>Eukaryota</taxon>
        <taxon>Viridiplantae</taxon>
        <taxon>Streptophyta</taxon>
        <taxon>Embryophyta</taxon>
        <taxon>Tracheophyta</taxon>
        <taxon>Spermatophyta</taxon>
        <taxon>Magnoliopsida</taxon>
        <taxon>eudicotyledons</taxon>
        <taxon>Gunneridae</taxon>
        <taxon>Pentapetalae</taxon>
        <taxon>rosids</taxon>
        <taxon>malvids</taxon>
        <taxon>Brassicales</taxon>
        <taxon>Brassicaceae</taxon>
        <taxon>Camelineae</taxon>
        <taxon>Camelina</taxon>
    </lineage>
</organism>
<evidence type="ECO:0000256" key="1">
    <source>
        <dbReference type="ARBA" id="ARBA00022737"/>
    </source>
</evidence>
<feature type="repeat" description="PPR" evidence="2">
    <location>
        <begin position="502"/>
        <end position="537"/>
    </location>
</feature>
<name>A0ABM0TRR1_CAMSA</name>
<accession>A0ABM0TRR1</accession>
<dbReference type="GeneID" id="104714558"/>
<dbReference type="SUPFAM" id="SSF48452">
    <property type="entry name" value="TPR-like"/>
    <property type="match status" value="1"/>
</dbReference>
<reference evidence="4" key="2">
    <citation type="submission" date="2025-08" db="UniProtKB">
        <authorList>
            <consortium name="RefSeq"/>
        </authorList>
    </citation>
    <scope>IDENTIFICATION</scope>
    <source>
        <tissue evidence="4">Leaf</tissue>
    </source>
</reference>
<dbReference type="Pfam" id="PF01535">
    <property type="entry name" value="PPR"/>
    <property type="match status" value="8"/>
</dbReference>
<feature type="repeat" description="PPR" evidence="2">
    <location>
        <begin position="467"/>
        <end position="501"/>
    </location>
</feature>
<feature type="repeat" description="PPR" evidence="2">
    <location>
        <begin position="67"/>
        <end position="101"/>
    </location>
</feature>